<evidence type="ECO:0000313" key="1">
    <source>
        <dbReference type="EMBL" id="TDO24929.1"/>
    </source>
</evidence>
<dbReference type="PANTHER" id="PTHR36454:SF1">
    <property type="entry name" value="DUF1015 DOMAIN-CONTAINING PROTEIN"/>
    <property type="match status" value="1"/>
</dbReference>
<organism evidence="1 2">
    <name type="scientific">Pedobacter duraquae</name>
    <dbReference type="NCBI Taxonomy" id="425511"/>
    <lineage>
        <taxon>Bacteria</taxon>
        <taxon>Pseudomonadati</taxon>
        <taxon>Bacteroidota</taxon>
        <taxon>Sphingobacteriia</taxon>
        <taxon>Sphingobacteriales</taxon>
        <taxon>Sphingobacteriaceae</taxon>
        <taxon>Pedobacter</taxon>
    </lineage>
</organism>
<protein>
    <submittedName>
        <fullName evidence="1">Uncharacterized protein (DUF1015 family)</fullName>
    </submittedName>
</protein>
<dbReference type="AlphaFoldDB" id="A0A4R6IRA7"/>
<dbReference type="Proteomes" id="UP000295499">
    <property type="component" value="Unassembled WGS sequence"/>
</dbReference>
<dbReference type="RefSeq" id="WP_166641894.1">
    <property type="nucleotide sequence ID" value="NZ_SNWM01000001.1"/>
</dbReference>
<comment type="caution">
    <text evidence="1">The sequence shown here is derived from an EMBL/GenBank/DDBJ whole genome shotgun (WGS) entry which is preliminary data.</text>
</comment>
<dbReference type="Pfam" id="PF06245">
    <property type="entry name" value="DUF1015"/>
    <property type="match status" value="1"/>
</dbReference>
<accession>A0A4R6IRA7</accession>
<dbReference type="EMBL" id="SNWM01000001">
    <property type="protein sequence ID" value="TDO24929.1"/>
    <property type="molecule type" value="Genomic_DNA"/>
</dbReference>
<sequence>MANIKPLYAITDHYLPNLSPGAAIWVYRCVNSTGSQTGIWAATDPVDMARGKIVPHEAVLPKKLDHLVSYMNKNEVTRSPVLLTYKPHQQITNIIADICSQQTSHTSSASNEVHHLWCVSDPKMISDLQKAFLELEEVYVADGHHRLAATKQLGRSISSLYVSADELEIHPFHRIIKLDKRDKMTSAELLRDIFNPTTFLDNLSLHYDITKSISQEPFRPDRRNRMGMFFQGNWYQLDLKREGRQLPSQPDVSLLQELILAPLLDIRNPDFDNRLQNYPDSEWNKFTLELDHSTMNIGFTLYPMLVSEFLDAARHGTLLPPKSTWITPKIPDGLLMDAGTSGTVDPSPQEIKI</sequence>
<keyword evidence="2" id="KW-1185">Reference proteome</keyword>
<dbReference type="PANTHER" id="PTHR36454">
    <property type="entry name" value="LMO2823 PROTEIN"/>
    <property type="match status" value="1"/>
</dbReference>
<proteinExistence type="predicted"/>
<evidence type="ECO:0000313" key="2">
    <source>
        <dbReference type="Proteomes" id="UP000295499"/>
    </source>
</evidence>
<name>A0A4R6IRA7_9SPHI</name>
<gene>
    <name evidence="1" type="ORF">CLV32_1224</name>
</gene>
<reference evidence="1 2" key="1">
    <citation type="submission" date="2019-03" db="EMBL/GenBank/DDBJ databases">
        <title>Genomic Encyclopedia of Archaeal and Bacterial Type Strains, Phase II (KMG-II): from individual species to whole genera.</title>
        <authorList>
            <person name="Goeker M."/>
        </authorList>
    </citation>
    <scope>NUCLEOTIDE SEQUENCE [LARGE SCALE GENOMIC DNA]</scope>
    <source>
        <strain evidence="1 2">DSM 19034</strain>
    </source>
</reference>
<dbReference type="InterPro" id="IPR008323">
    <property type="entry name" value="UCP033563"/>
</dbReference>